<keyword evidence="3" id="KW-0560">Oxidoreductase</keyword>
<dbReference type="STRING" id="915059.NH26_05615"/>
<proteinExistence type="predicted"/>
<dbReference type="Pfam" id="PF02571">
    <property type="entry name" value="CbiJ"/>
    <property type="match status" value="1"/>
</dbReference>
<evidence type="ECO:0000313" key="4">
    <source>
        <dbReference type="EMBL" id="OHX65865.1"/>
    </source>
</evidence>
<dbReference type="PANTHER" id="PTHR36925:SF1">
    <property type="entry name" value="COBALT-PRECORRIN-6A REDUCTASE"/>
    <property type="match status" value="1"/>
</dbReference>
<dbReference type="OrthoDB" id="9780707at2"/>
<accession>A0A1S1YYA8</accession>
<dbReference type="UniPathway" id="UPA00148"/>
<dbReference type="GO" id="GO:0016994">
    <property type="term" value="F:precorrin-6A reductase activity"/>
    <property type="evidence" value="ECO:0007669"/>
    <property type="project" value="InterPro"/>
</dbReference>
<evidence type="ECO:0000313" key="5">
    <source>
        <dbReference type="Proteomes" id="UP000179797"/>
    </source>
</evidence>
<sequence length="249" mass="28630">MVLLFGGTTEGKKVMNYFDTHQVPYIYSTKTKIDFKNNSLSRYRHGALDASNLKELIKKEEITSIVNASHPFAQELHSMVHQVADDVSVPVIRFARKPLSIPSNKNIHWVSNFNEALTLMLRKYQGKRLLSLSGVQTIEKLKPWWENQFALFRILPRDSSREIAYKSKFPQEHLLYGWPSENIMSEINLIKKHDIDLVLTKESGQSGFLQTKIDAALSCEIPIIIIQQPKFPTPKVTVYSEEELSHLSF</sequence>
<dbReference type="RefSeq" id="WP_044219174.1">
    <property type="nucleotide sequence ID" value="NZ_JRYR02000001.1"/>
</dbReference>
<evidence type="ECO:0000256" key="2">
    <source>
        <dbReference type="ARBA" id="ARBA00022573"/>
    </source>
</evidence>
<protein>
    <submittedName>
        <fullName evidence="4">Precorrin-6x reductase</fullName>
    </submittedName>
</protein>
<keyword evidence="2" id="KW-0169">Cobalamin biosynthesis</keyword>
<comment type="caution">
    <text evidence="4">The sequence shown here is derived from an EMBL/GenBank/DDBJ whole genome shotgun (WGS) entry which is preliminary data.</text>
</comment>
<dbReference type="InterPro" id="IPR003723">
    <property type="entry name" value="Precorrin-6x_reduct"/>
</dbReference>
<reference evidence="4 5" key="1">
    <citation type="journal article" date="2012" name="Int. J. Syst. Evol. Microbiol.">
        <title>Flammeovirga pacifica sp. nov., isolated from deep-sea sediment.</title>
        <authorList>
            <person name="Xu H."/>
            <person name="Fu Y."/>
            <person name="Yang N."/>
            <person name="Ding Z."/>
            <person name="Lai Q."/>
            <person name="Zeng R."/>
        </authorList>
    </citation>
    <scope>NUCLEOTIDE SEQUENCE [LARGE SCALE GENOMIC DNA]</scope>
    <source>
        <strain evidence="5">DSM 24597 / LMG 26175 / WPAGA1</strain>
    </source>
</reference>
<dbReference type="PANTHER" id="PTHR36925">
    <property type="entry name" value="COBALT-PRECORRIN-6A REDUCTASE"/>
    <property type="match status" value="1"/>
</dbReference>
<gene>
    <name evidence="4" type="ORF">NH26_05615</name>
</gene>
<dbReference type="PROSITE" id="PS51014">
    <property type="entry name" value="COBK_CBIJ"/>
    <property type="match status" value="1"/>
</dbReference>
<organism evidence="4 5">
    <name type="scientific">Flammeovirga pacifica</name>
    <dbReference type="NCBI Taxonomy" id="915059"/>
    <lineage>
        <taxon>Bacteria</taxon>
        <taxon>Pseudomonadati</taxon>
        <taxon>Bacteroidota</taxon>
        <taxon>Cytophagia</taxon>
        <taxon>Cytophagales</taxon>
        <taxon>Flammeovirgaceae</taxon>
        <taxon>Flammeovirga</taxon>
    </lineage>
</organism>
<dbReference type="Proteomes" id="UP000179797">
    <property type="component" value="Unassembled WGS sequence"/>
</dbReference>
<evidence type="ECO:0000256" key="1">
    <source>
        <dbReference type="ARBA" id="ARBA00004953"/>
    </source>
</evidence>
<keyword evidence="5" id="KW-1185">Reference proteome</keyword>
<comment type="pathway">
    <text evidence="1">Cofactor biosynthesis; adenosylcobalamin biosynthesis.</text>
</comment>
<dbReference type="NCBIfam" id="TIGR00715">
    <property type="entry name" value="precor6x_red"/>
    <property type="match status" value="1"/>
</dbReference>
<dbReference type="AlphaFoldDB" id="A0A1S1YYA8"/>
<dbReference type="EMBL" id="JRYR02000001">
    <property type="protein sequence ID" value="OHX65865.1"/>
    <property type="molecule type" value="Genomic_DNA"/>
</dbReference>
<name>A0A1S1YYA8_FLAPC</name>
<evidence type="ECO:0000256" key="3">
    <source>
        <dbReference type="ARBA" id="ARBA00023002"/>
    </source>
</evidence>
<dbReference type="GO" id="GO:0009236">
    <property type="term" value="P:cobalamin biosynthetic process"/>
    <property type="evidence" value="ECO:0007669"/>
    <property type="project" value="UniProtKB-UniPathway"/>
</dbReference>